<proteinExistence type="inferred from homology"/>
<dbReference type="SUPFAM" id="SSF69572">
    <property type="entry name" value="Activating enzymes of the ubiquitin-like proteins"/>
    <property type="match status" value="1"/>
</dbReference>
<dbReference type="GO" id="GO:0005524">
    <property type="term" value="F:ATP binding"/>
    <property type="evidence" value="ECO:0007669"/>
    <property type="project" value="UniProtKB-KW"/>
</dbReference>
<keyword evidence="13" id="KW-0812">Transmembrane</keyword>
<dbReference type="InterPro" id="IPR000594">
    <property type="entry name" value="ThiF_NAD_FAD-bd"/>
</dbReference>
<evidence type="ECO:0000313" key="16">
    <source>
        <dbReference type="Proteomes" id="UP000184225"/>
    </source>
</evidence>
<evidence type="ECO:0000256" key="8">
    <source>
        <dbReference type="ARBA" id="ARBA00066884"/>
    </source>
</evidence>
<evidence type="ECO:0000256" key="5">
    <source>
        <dbReference type="ARBA" id="ARBA00052218"/>
    </source>
</evidence>
<evidence type="ECO:0000256" key="7">
    <source>
        <dbReference type="ARBA" id="ARBA00063809"/>
    </source>
</evidence>
<dbReference type="EMBL" id="FQYY01000005">
    <property type="protein sequence ID" value="SHI83010.1"/>
    <property type="molecule type" value="Genomic_DNA"/>
</dbReference>
<evidence type="ECO:0000256" key="12">
    <source>
        <dbReference type="ARBA" id="ARBA00078531"/>
    </source>
</evidence>
<dbReference type="OrthoDB" id="9804286at2"/>
<evidence type="ECO:0000256" key="6">
    <source>
        <dbReference type="ARBA" id="ARBA00055169"/>
    </source>
</evidence>
<dbReference type="PANTHER" id="PTHR10953:SF102">
    <property type="entry name" value="ADENYLYLTRANSFERASE AND SULFURTRANSFERASE MOCS3"/>
    <property type="match status" value="1"/>
</dbReference>
<dbReference type="PROSITE" id="PS50206">
    <property type="entry name" value="RHODANESE_3"/>
    <property type="match status" value="1"/>
</dbReference>
<dbReference type="Pfam" id="PF00581">
    <property type="entry name" value="Rhodanese"/>
    <property type="match status" value="1"/>
</dbReference>
<keyword evidence="15" id="KW-0548">Nucleotidyltransferase</keyword>
<evidence type="ECO:0000256" key="10">
    <source>
        <dbReference type="ARBA" id="ARBA00075110"/>
    </source>
</evidence>
<dbReference type="InterPro" id="IPR001763">
    <property type="entry name" value="Rhodanese-like_dom"/>
</dbReference>
<dbReference type="EC" id="2.7.7.80" evidence="8"/>
<comment type="similarity">
    <text evidence="1">Belongs to the HesA/MoeB/ThiF family.</text>
</comment>
<dbReference type="InterPro" id="IPR036873">
    <property type="entry name" value="Rhodanese-like_dom_sf"/>
</dbReference>
<reference evidence="15 16" key="1">
    <citation type="submission" date="2016-11" db="EMBL/GenBank/DDBJ databases">
        <authorList>
            <person name="Jaros S."/>
            <person name="Januszkiewicz K."/>
            <person name="Wedrychowicz H."/>
        </authorList>
    </citation>
    <scope>NUCLEOTIDE SEQUENCE [LARGE SCALE GENOMIC DNA]</scope>
    <source>
        <strain evidence="15 16">DSM 21425</strain>
    </source>
</reference>
<dbReference type="GO" id="GO:0008641">
    <property type="term" value="F:ubiquitin-like modifier activating enzyme activity"/>
    <property type="evidence" value="ECO:0007669"/>
    <property type="project" value="InterPro"/>
</dbReference>
<evidence type="ECO:0000256" key="11">
    <source>
        <dbReference type="ARBA" id="ARBA00075328"/>
    </source>
</evidence>
<comment type="subunit">
    <text evidence="7">Homodimer. Forms a stable heterotetrameric complex of 2 MoeB and 2 MoaD during adenylation of MoaD.</text>
</comment>
<comment type="catalytic activity">
    <reaction evidence="5">
        <text>[molybdopterin-synthase sulfur-carrier protein]-C-terminal Gly-Gly + ATP + H(+) = [molybdopterin-synthase sulfur-carrier protein]-C-terminal Gly-Gly-AMP + diphosphate</text>
        <dbReference type="Rhea" id="RHEA:43616"/>
        <dbReference type="Rhea" id="RHEA-COMP:12159"/>
        <dbReference type="Rhea" id="RHEA-COMP:12202"/>
        <dbReference type="ChEBI" id="CHEBI:15378"/>
        <dbReference type="ChEBI" id="CHEBI:30616"/>
        <dbReference type="ChEBI" id="CHEBI:33019"/>
        <dbReference type="ChEBI" id="CHEBI:90618"/>
        <dbReference type="ChEBI" id="CHEBI:90778"/>
        <dbReference type="EC" id="2.7.7.80"/>
    </reaction>
</comment>
<dbReference type="FunFam" id="3.40.50.720:FF:000033">
    <property type="entry name" value="Adenylyltransferase and sulfurtransferase MOCS3"/>
    <property type="match status" value="1"/>
</dbReference>
<evidence type="ECO:0000256" key="3">
    <source>
        <dbReference type="ARBA" id="ARBA00022741"/>
    </source>
</evidence>
<evidence type="ECO:0000256" key="2">
    <source>
        <dbReference type="ARBA" id="ARBA00022679"/>
    </source>
</evidence>
<keyword evidence="13" id="KW-0472">Membrane</keyword>
<dbReference type="GO" id="GO:0061605">
    <property type="term" value="F:molybdopterin-synthase adenylyltransferase activity"/>
    <property type="evidence" value="ECO:0007669"/>
    <property type="project" value="UniProtKB-EC"/>
</dbReference>
<dbReference type="AlphaFoldDB" id="A0A1M6ECH3"/>
<dbReference type="GO" id="GO:0005829">
    <property type="term" value="C:cytosol"/>
    <property type="evidence" value="ECO:0007669"/>
    <property type="project" value="TreeGrafter"/>
</dbReference>
<keyword evidence="13" id="KW-1133">Transmembrane helix</keyword>
<dbReference type="Gene3D" id="3.40.50.720">
    <property type="entry name" value="NAD(P)-binding Rossmann-like Domain"/>
    <property type="match status" value="1"/>
</dbReference>
<name>A0A1M6ECH3_9FLAO</name>
<evidence type="ECO:0000256" key="1">
    <source>
        <dbReference type="ARBA" id="ARBA00009919"/>
    </source>
</evidence>
<comment type="function">
    <text evidence="6">Catalyzes the adenylation by ATP of the carboxyl group of the C-terminal glycine of sulfur carrier protein MoaD.</text>
</comment>
<feature type="transmembrane region" description="Helical" evidence="13">
    <location>
        <begin position="32"/>
        <end position="59"/>
    </location>
</feature>
<dbReference type="PANTHER" id="PTHR10953">
    <property type="entry name" value="UBIQUITIN-ACTIVATING ENZYME E1"/>
    <property type="match status" value="1"/>
</dbReference>
<evidence type="ECO:0000259" key="14">
    <source>
        <dbReference type="PROSITE" id="PS50206"/>
    </source>
</evidence>
<dbReference type="Proteomes" id="UP000184225">
    <property type="component" value="Unassembled WGS sequence"/>
</dbReference>
<feature type="domain" description="Rhodanese" evidence="14">
    <location>
        <begin position="269"/>
        <end position="331"/>
    </location>
</feature>
<dbReference type="Gene3D" id="3.40.250.10">
    <property type="entry name" value="Rhodanese-like domain"/>
    <property type="match status" value="1"/>
</dbReference>
<dbReference type="InterPro" id="IPR045886">
    <property type="entry name" value="ThiF/MoeB/HesA"/>
</dbReference>
<dbReference type="GO" id="GO:0004792">
    <property type="term" value="F:thiosulfate-cyanide sulfurtransferase activity"/>
    <property type="evidence" value="ECO:0007669"/>
    <property type="project" value="TreeGrafter"/>
</dbReference>
<keyword evidence="16" id="KW-1185">Reference proteome</keyword>
<evidence type="ECO:0000313" key="15">
    <source>
        <dbReference type="EMBL" id="SHI83010.1"/>
    </source>
</evidence>
<evidence type="ECO:0000256" key="9">
    <source>
        <dbReference type="ARBA" id="ARBA00073635"/>
    </source>
</evidence>
<dbReference type="CDD" id="cd00158">
    <property type="entry name" value="RHOD"/>
    <property type="match status" value="1"/>
</dbReference>
<dbReference type="STRING" id="579105.SAMN04488096_10512"/>
<dbReference type="CDD" id="cd00757">
    <property type="entry name" value="ThiF_MoeB_HesA_family"/>
    <property type="match status" value="1"/>
</dbReference>
<accession>A0A1M6ECH3</accession>
<keyword evidence="4" id="KW-0067">ATP-binding</keyword>
<dbReference type="RefSeq" id="WP_073150123.1">
    <property type="nucleotide sequence ID" value="NZ_FQYY01000005.1"/>
</dbReference>
<evidence type="ECO:0000256" key="13">
    <source>
        <dbReference type="SAM" id="Phobius"/>
    </source>
</evidence>
<dbReference type="GO" id="GO:0008146">
    <property type="term" value="F:sulfotransferase activity"/>
    <property type="evidence" value="ECO:0007669"/>
    <property type="project" value="TreeGrafter"/>
</dbReference>
<dbReference type="Pfam" id="PF00899">
    <property type="entry name" value="ThiF"/>
    <property type="match status" value="1"/>
</dbReference>
<organism evidence="15 16">
    <name type="scientific">Mesonia phycicola</name>
    <dbReference type="NCBI Taxonomy" id="579105"/>
    <lineage>
        <taxon>Bacteria</taxon>
        <taxon>Pseudomonadati</taxon>
        <taxon>Bacteroidota</taxon>
        <taxon>Flavobacteriia</taxon>
        <taxon>Flavobacteriales</taxon>
        <taxon>Flavobacteriaceae</taxon>
        <taxon>Mesonia</taxon>
    </lineage>
</organism>
<protein>
    <recommendedName>
        <fullName evidence="9">Molybdopterin-synthase adenylyltransferase</fullName>
        <ecNumber evidence="8">2.7.7.80</ecNumber>
    </recommendedName>
    <alternativeName>
        <fullName evidence="12">MoaD protein adenylase</fullName>
    </alternativeName>
    <alternativeName>
        <fullName evidence="10">Molybdopterin-converting factor subunit 1 adenylase</fullName>
    </alternativeName>
    <alternativeName>
        <fullName evidence="11">Sulfur carrier protein MoaD adenylyltransferase</fullName>
    </alternativeName>
</protein>
<dbReference type="InterPro" id="IPR035985">
    <property type="entry name" value="Ubiquitin-activating_enz"/>
</dbReference>
<evidence type="ECO:0000256" key="4">
    <source>
        <dbReference type="ARBA" id="ARBA00022840"/>
    </source>
</evidence>
<keyword evidence="2 15" id="KW-0808">Transferase</keyword>
<gene>
    <name evidence="15" type="ORF">SAMN04488096_10512</name>
</gene>
<keyword evidence="3" id="KW-0547">Nucleotide-binding</keyword>
<sequence length="344" mass="38351">MLTSEEKKRYSRHLILEEFGEEKQQKLKKARVLVIGAGGLSCPALQYLAAAGVGTLAIIDNDKVDQSNLQRQILYTQKDIGSYKVVAAKKRLQAMNPLIDVVIYKENLTVNNAIEIFENYDLIIEGSDSFAAKYLTNDAAVLTKKPFVLASISKFEGQLSVFNYQDGPTYRCLFPEPASLEMPTCSQIGVLGVLPGVLGTLMANEAIKMLTGLEEVLSGKLLTLNLLSLEQQIFPFQKDVSIQITQLEELVDSCSTQIAEISYQEYVQQLENYALLDVRTLEERKKHHIGGKHIPLDQLEKSSEKISAEKTIVYCASGVRSKKAIEILQRKFSNQQFLNLKGGL</sequence>